<comment type="caution">
    <text evidence="6">Lacks conserved residue(s) required for the propagation of feature annotation.</text>
</comment>
<sequence length="216" mass="23775">MEKGLPEPLDASEPEKIAEAAQRLQLAHIVITSVTRDDLPDGGAEHFARTILAVRAVLPQSTIEVLTPDFQGNFSALDVVLSAKPDVFNHNVETVPRLYAQVRPQADYAQSLKVLKHTAQIGTLTKSGLMLGLGETPEELQTALYDLKNNGVSIVTLGQYLAPSREHYPVQEFIHPDKFSEYKEFGEKTVGLKTIFAGPFVRSSYMASDILEKTIV</sequence>
<name>A0A388TKV3_9BACT</name>
<evidence type="ECO:0000256" key="3">
    <source>
        <dbReference type="ARBA" id="ARBA00022723"/>
    </source>
</evidence>
<comment type="catalytic activity">
    <reaction evidence="6">
        <text>[[Fe-S] cluster scaffold protein carrying a second [4Fe-4S](2+) cluster] + N(6)-octanoyl-L-lysyl-[protein] + 2 oxidized [2Fe-2S]-[ferredoxin] + 2 S-adenosyl-L-methionine + 4 H(+) = [[Fe-S] cluster scaffold protein] + N(6)-[(R)-dihydrolipoyl]-L-lysyl-[protein] + 4 Fe(3+) + 2 hydrogen sulfide + 2 5'-deoxyadenosine + 2 L-methionine + 2 reduced [2Fe-2S]-[ferredoxin]</text>
        <dbReference type="Rhea" id="RHEA:16585"/>
        <dbReference type="Rhea" id="RHEA-COMP:9928"/>
        <dbReference type="Rhea" id="RHEA-COMP:10000"/>
        <dbReference type="Rhea" id="RHEA-COMP:10001"/>
        <dbReference type="Rhea" id="RHEA-COMP:10475"/>
        <dbReference type="Rhea" id="RHEA-COMP:14568"/>
        <dbReference type="Rhea" id="RHEA-COMP:14569"/>
        <dbReference type="ChEBI" id="CHEBI:15378"/>
        <dbReference type="ChEBI" id="CHEBI:17319"/>
        <dbReference type="ChEBI" id="CHEBI:29034"/>
        <dbReference type="ChEBI" id="CHEBI:29919"/>
        <dbReference type="ChEBI" id="CHEBI:33722"/>
        <dbReference type="ChEBI" id="CHEBI:33737"/>
        <dbReference type="ChEBI" id="CHEBI:33738"/>
        <dbReference type="ChEBI" id="CHEBI:57844"/>
        <dbReference type="ChEBI" id="CHEBI:59789"/>
        <dbReference type="ChEBI" id="CHEBI:78809"/>
        <dbReference type="ChEBI" id="CHEBI:83100"/>
        <dbReference type="EC" id="2.8.1.8"/>
    </reaction>
</comment>
<gene>
    <name evidence="6 8" type="primary">lipA</name>
    <name evidence="8" type="ORF">RDn1_109</name>
</gene>
<dbReference type="NCBIfam" id="NF009544">
    <property type="entry name" value="PRK12928.1"/>
    <property type="match status" value="1"/>
</dbReference>
<dbReference type="Gene3D" id="3.20.20.70">
    <property type="entry name" value="Aldolase class I"/>
    <property type="match status" value="1"/>
</dbReference>
<evidence type="ECO:0000256" key="6">
    <source>
        <dbReference type="HAMAP-Rule" id="MF_00206"/>
    </source>
</evidence>
<dbReference type="GO" id="GO:0005737">
    <property type="term" value="C:cytoplasm"/>
    <property type="evidence" value="ECO:0007669"/>
    <property type="project" value="UniProtKB-SubCell"/>
</dbReference>
<dbReference type="PANTHER" id="PTHR10949:SF0">
    <property type="entry name" value="LIPOYL SYNTHASE, MITOCHONDRIAL"/>
    <property type="match status" value="1"/>
</dbReference>
<dbReference type="InterPro" id="IPR007197">
    <property type="entry name" value="rSAM"/>
</dbReference>
<dbReference type="EC" id="2.8.1.8" evidence="6"/>
<dbReference type="HAMAP" id="MF_00206">
    <property type="entry name" value="Lipoyl_synth"/>
    <property type="match status" value="1"/>
</dbReference>
<organism evidence="8 9">
    <name type="scientific">Candidatus Termititenax dinenymphae</name>
    <dbReference type="NCBI Taxonomy" id="2218523"/>
    <lineage>
        <taxon>Bacteria</taxon>
        <taxon>Bacillati</taxon>
        <taxon>Candidatus Margulisiibacteriota</taxon>
        <taxon>Candidatus Termititenacia</taxon>
        <taxon>Candidatus Termititenacales</taxon>
        <taxon>Candidatus Termititenacaceae</taxon>
        <taxon>Candidatus Termititenax</taxon>
    </lineage>
</organism>
<keyword evidence="1 6" id="KW-0004">4Fe-4S</keyword>
<dbReference type="NCBIfam" id="NF004019">
    <property type="entry name" value="PRK05481.1"/>
    <property type="match status" value="1"/>
</dbReference>
<keyword evidence="9" id="KW-1185">Reference proteome</keyword>
<comment type="similarity">
    <text evidence="6">Belongs to the radical SAM superfamily. Lipoyl synthase family.</text>
</comment>
<feature type="domain" description="Radical SAM core" evidence="7">
    <location>
        <begin position="1"/>
        <end position="193"/>
    </location>
</feature>
<dbReference type="PANTHER" id="PTHR10949">
    <property type="entry name" value="LIPOYL SYNTHASE"/>
    <property type="match status" value="1"/>
</dbReference>
<protein>
    <recommendedName>
        <fullName evidence="6">Lipoyl synthase</fullName>
        <ecNumber evidence="6">2.8.1.8</ecNumber>
    </recommendedName>
    <alternativeName>
        <fullName evidence="6">Lip-syn</fullName>
        <shortName evidence="6">LS</shortName>
    </alternativeName>
    <alternativeName>
        <fullName evidence="6">Lipoate synthase</fullName>
    </alternativeName>
    <alternativeName>
        <fullName evidence="6">Lipoic acid synthase</fullName>
    </alternativeName>
    <alternativeName>
        <fullName evidence="6">Sulfur insertion protein LipA</fullName>
    </alternativeName>
</protein>
<evidence type="ECO:0000313" key="9">
    <source>
        <dbReference type="Proteomes" id="UP000282196"/>
    </source>
</evidence>
<proteinExistence type="inferred from homology"/>
<keyword evidence="6" id="KW-0808">Transferase</keyword>
<evidence type="ECO:0000256" key="2">
    <source>
        <dbReference type="ARBA" id="ARBA00022691"/>
    </source>
</evidence>
<dbReference type="Proteomes" id="UP000282196">
    <property type="component" value="Unassembled WGS sequence"/>
</dbReference>
<dbReference type="GO" id="GO:0009249">
    <property type="term" value="P:protein lipoylation"/>
    <property type="evidence" value="ECO:0007669"/>
    <property type="project" value="UniProtKB-UniRule"/>
</dbReference>
<evidence type="ECO:0000256" key="4">
    <source>
        <dbReference type="ARBA" id="ARBA00023004"/>
    </source>
</evidence>
<dbReference type="PROSITE" id="PS51918">
    <property type="entry name" value="RADICAL_SAM"/>
    <property type="match status" value="1"/>
</dbReference>
<evidence type="ECO:0000256" key="1">
    <source>
        <dbReference type="ARBA" id="ARBA00022485"/>
    </source>
</evidence>
<dbReference type="GO" id="GO:0016992">
    <property type="term" value="F:lipoate synthase activity"/>
    <property type="evidence" value="ECO:0007669"/>
    <property type="project" value="UniProtKB-UniRule"/>
</dbReference>
<dbReference type="AlphaFoldDB" id="A0A388TKV3"/>
<keyword evidence="4 6" id="KW-0408">Iron</keyword>
<evidence type="ECO:0000259" key="7">
    <source>
        <dbReference type="PROSITE" id="PS51918"/>
    </source>
</evidence>
<comment type="caution">
    <text evidence="8">The sequence shown here is derived from an EMBL/GenBank/DDBJ whole genome shotgun (WGS) entry which is preliminary data.</text>
</comment>
<comment type="function">
    <text evidence="6">Catalyzes the radical-mediated insertion of two sulfur atoms into the C-6 and C-8 positions of the octanoyl moiety bound to the lipoyl domains of lipoate-dependent enzymes, thereby converting the octanoylated domains into lipoylated derivatives.</text>
</comment>
<dbReference type="InterPro" id="IPR013785">
    <property type="entry name" value="Aldolase_TIM"/>
</dbReference>
<evidence type="ECO:0000256" key="5">
    <source>
        <dbReference type="ARBA" id="ARBA00023014"/>
    </source>
</evidence>
<dbReference type="GO" id="GO:0051539">
    <property type="term" value="F:4 iron, 4 sulfur cluster binding"/>
    <property type="evidence" value="ECO:0007669"/>
    <property type="project" value="UniProtKB-UniRule"/>
</dbReference>
<feature type="binding site" evidence="6">
    <location>
        <position position="204"/>
    </location>
    <ligand>
        <name>[4Fe-4S] cluster</name>
        <dbReference type="ChEBI" id="CHEBI:49883"/>
        <label>1</label>
    </ligand>
</feature>
<comment type="cofactor">
    <cofactor evidence="6">
        <name>[4Fe-4S] cluster</name>
        <dbReference type="ChEBI" id="CHEBI:49883"/>
    </cofactor>
    <text evidence="6">Binds 2 [4Fe-4S] clusters per subunit. One cluster is coordinated with 3 cysteines and an exchangeable S-adenosyl-L-methionine.</text>
</comment>
<dbReference type="InterPro" id="IPR003698">
    <property type="entry name" value="Lipoyl_synth"/>
</dbReference>
<comment type="pathway">
    <text evidence="6">Protein modification; protein lipoylation via endogenous pathway; protein N(6)-(lipoyl)lysine from octanoyl-[acyl-carrier-protein]: step 2/2.</text>
</comment>
<evidence type="ECO:0000313" key="8">
    <source>
        <dbReference type="EMBL" id="GBR77450.1"/>
    </source>
</evidence>
<reference evidence="8 9" key="1">
    <citation type="journal article" date="2019" name="ISME J.">
        <title>Genome analyses of uncultured TG2/ZB3 bacteria in 'Margulisbacteria' specifically attached to ectosymbiotic spirochetes of protists in the termite gut.</title>
        <authorList>
            <person name="Utami Y.D."/>
            <person name="Kuwahara H."/>
            <person name="Igai K."/>
            <person name="Murakami T."/>
            <person name="Sugaya K."/>
            <person name="Morikawa T."/>
            <person name="Nagura Y."/>
            <person name="Yuki M."/>
            <person name="Deevong P."/>
            <person name="Inoue T."/>
            <person name="Kihara K."/>
            <person name="Lo N."/>
            <person name="Yamada A."/>
            <person name="Ohkuma M."/>
            <person name="Hongoh Y."/>
        </authorList>
    </citation>
    <scope>NUCLEOTIDE SEQUENCE [LARGE SCALE GENOMIC DNA]</scope>
    <source>
        <strain evidence="8">RsDinE6-01</strain>
    </source>
</reference>
<dbReference type="EMBL" id="BGZP01000002">
    <property type="protein sequence ID" value="GBR77450.1"/>
    <property type="molecule type" value="Genomic_DNA"/>
</dbReference>
<keyword evidence="3 6" id="KW-0479">Metal-binding</keyword>
<dbReference type="Pfam" id="PF04055">
    <property type="entry name" value="Radical_SAM"/>
    <property type="match status" value="1"/>
</dbReference>
<keyword evidence="6" id="KW-0963">Cytoplasm</keyword>
<dbReference type="UniPathway" id="UPA00538">
    <property type="reaction ID" value="UER00593"/>
</dbReference>
<keyword evidence="5 6" id="KW-0411">Iron-sulfur</keyword>
<comment type="subcellular location">
    <subcellularLocation>
        <location evidence="6">Cytoplasm</location>
    </subcellularLocation>
</comment>
<keyword evidence="2 6" id="KW-0949">S-adenosyl-L-methionine</keyword>
<dbReference type="SUPFAM" id="SSF102114">
    <property type="entry name" value="Radical SAM enzymes"/>
    <property type="match status" value="1"/>
</dbReference>
<accession>A0A388TKV3</accession>
<dbReference type="InterPro" id="IPR058240">
    <property type="entry name" value="rSAM_sf"/>
</dbReference>
<dbReference type="GO" id="GO:0046872">
    <property type="term" value="F:metal ion binding"/>
    <property type="evidence" value="ECO:0007669"/>
    <property type="project" value="UniProtKB-KW"/>
</dbReference>